<dbReference type="OrthoDB" id="4211258at2759"/>
<proteinExistence type="predicted"/>
<evidence type="ECO:0000313" key="1">
    <source>
        <dbReference type="EMBL" id="KMU90140.1"/>
    </source>
</evidence>
<dbReference type="EMBL" id="DS017018">
    <property type="protein sequence ID" value="KMU90140.1"/>
    <property type="molecule type" value="Genomic_DNA"/>
</dbReference>
<reference evidence="2" key="1">
    <citation type="journal article" date="2010" name="Genome Res.">
        <title>Population genomic sequencing of Coccidioides fungi reveals recent hybridization and transposon control.</title>
        <authorList>
            <person name="Neafsey D.E."/>
            <person name="Barker B.M."/>
            <person name="Sharpton T.J."/>
            <person name="Stajich J.E."/>
            <person name="Park D.J."/>
            <person name="Whiston E."/>
            <person name="Hung C.-Y."/>
            <person name="McMahan C."/>
            <person name="White J."/>
            <person name="Sykes S."/>
            <person name="Heiman D."/>
            <person name="Young S."/>
            <person name="Zeng Q."/>
            <person name="Abouelleil A."/>
            <person name="Aftuck L."/>
            <person name="Bessette D."/>
            <person name="Brown A."/>
            <person name="FitzGerald M."/>
            <person name="Lui A."/>
            <person name="Macdonald J.P."/>
            <person name="Priest M."/>
            <person name="Orbach M.J."/>
            <person name="Galgiani J.N."/>
            <person name="Kirkland T.N."/>
            <person name="Cole G.T."/>
            <person name="Birren B.W."/>
            <person name="Henn M.R."/>
            <person name="Taylor J.W."/>
            <person name="Rounsley S.D."/>
        </authorList>
    </citation>
    <scope>NUCLEOTIDE SEQUENCE [LARGE SCALE GENOMIC DNA]</scope>
    <source>
        <strain evidence="2">H538.4</strain>
    </source>
</reference>
<sequence>MALSDKFAADPLYPHKLESTSNSQIASSATSYRLWILVETAFEERQIQRGRLANEIRSMTAQPVSGERNYIERFLAILMDLDRIGFPYHSHILHDIFKDNTTPRWREFMQTPLEMAYREGSDLPEQELNSLLQDISYRIRKQGESMRRSPAKTNKNSTRVQIRARIRIERLRRTQFSSNLVGLYVDLSSKKVFTIRRSTQLLISNDVGMLYHKRRPLYLTVHVDDCYIMGPDGSEIDWLLKMLQHRFEMKKVTSQSHFLGMQAQKAKWRSLC</sequence>
<dbReference type="STRING" id="396776.A0A0J8RYB8"/>
<gene>
    <name evidence="1" type="ORF">CIHG_07949</name>
</gene>
<protein>
    <submittedName>
        <fullName evidence="1">Uncharacterized protein</fullName>
    </submittedName>
</protein>
<accession>A0A0J8RYB8</accession>
<dbReference type="Proteomes" id="UP000054563">
    <property type="component" value="Unassembled WGS sequence"/>
</dbReference>
<name>A0A0J8RYB8_COCIT</name>
<evidence type="ECO:0000313" key="2">
    <source>
        <dbReference type="Proteomes" id="UP000054563"/>
    </source>
</evidence>
<dbReference type="VEuPathDB" id="FungiDB:CIHG_07949"/>
<organism evidence="1 2">
    <name type="scientific">Coccidioides immitis H538.4</name>
    <dbReference type="NCBI Taxonomy" id="396776"/>
    <lineage>
        <taxon>Eukaryota</taxon>
        <taxon>Fungi</taxon>
        <taxon>Dikarya</taxon>
        <taxon>Ascomycota</taxon>
        <taxon>Pezizomycotina</taxon>
        <taxon>Eurotiomycetes</taxon>
        <taxon>Eurotiomycetidae</taxon>
        <taxon>Onygenales</taxon>
        <taxon>Onygenaceae</taxon>
        <taxon>Coccidioides</taxon>
    </lineage>
</organism>
<dbReference type="AlphaFoldDB" id="A0A0J8RYB8"/>